<dbReference type="Proteomes" id="UP001157091">
    <property type="component" value="Unassembled WGS sequence"/>
</dbReference>
<feature type="domain" description="Mycothiol-dependent maleylpyruvate isomerase metal-binding" evidence="1">
    <location>
        <begin position="12"/>
        <end position="134"/>
    </location>
</feature>
<dbReference type="EMBL" id="BSUK01000001">
    <property type="protein sequence ID" value="GMA26256.1"/>
    <property type="molecule type" value="Genomic_DNA"/>
</dbReference>
<keyword evidence="3" id="KW-1185">Reference proteome</keyword>
<dbReference type="Gene3D" id="1.20.120.450">
    <property type="entry name" value="dinb family like domain"/>
    <property type="match status" value="1"/>
</dbReference>
<reference evidence="3" key="1">
    <citation type="journal article" date="2019" name="Int. J. Syst. Evol. Microbiol.">
        <title>The Global Catalogue of Microorganisms (GCM) 10K type strain sequencing project: providing services to taxonomists for standard genome sequencing and annotation.</title>
        <authorList>
            <consortium name="The Broad Institute Genomics Platform"/>
            <consortium name="The Broad Institute Genome Sequencing Center for Infectious Disease"/>
            <person name="Wu L."/>
            <person name="Ma J."/>
        </authorList>
    </citation>
    <scope>NUCLEOTIDE SEQUENCE [LARGE SCALE GENOMIC DNA]</scope>
    <source>
        <strain evidence="3">NBRC 106348</strain>
    </source>
</reference>
<protein>
    <submittedName>
        <fullName evidence="2">TIGR03086 family protein</fullName>
    </submittedName>
</protein>
<dbReference type="Pfam" id="PF11716">
    <property type="entry name" value="MDMPI_N"/>
    <property type="match status" value="1"/>
</dbReference>
<accession>A0ABQ6I6E5</accession>
<dbReference type="InterPro" id="IPR017520">
    <property type="entry name" value="CHP03086"/>
</dbReference>
<evidence type="ECO:0000313" key="3">
    <source>
        <dbReference type="Proteomes" id="UP001157091"/>
    </source>
</evidence>
<dbReference type="SUPFAM" id="SSF109854">
    <property type="entry name" value="DinB/YfiT-like putative metalloenzymes"/>
    <property type="match status" value="1"/>
</dbReference>
<evidence type="ECO:0000259" key="1">
    <source>
        <dbReference type="Pfam" id="PF11716"/>
    </source>
</evidence>
<comment type="caution">
    <text evidence="2">The sequence shown here is derived from an EMBL/GenBank/DDBJ whole genome shotgun (WGS) entry which is preliminary data.</text>
</comment>
<name>A0ABQ6I6E5_9MICO</name>
<proteinExistence type="predicted"/>
<dbReference type="NCBIfam" id="TIGR03086">
    <property type="entry name" value="TIGR03086 family metal-binding protein"/>
    <property type="match status" value="1"/>
</dbReference>
<gene>
    <name evidence="2" type="ORF">GCM10025864_40150</name>
</gene>
<dbReference type="NCBIfam" id="TIGR03083">
    <property type="entry name" value="maleylpyruvate isomerase family mycothiol-dependent enzyme"/>
    <property type="match status" value="1"/>
</dbReference>
<sequence>MRIDRGALDRHRRAVEGSVAVVARVTPSDLGRPTPCAGWTLADLLAHMVVQHDGFAAAARGETTELADWAPRPVGDDVVAVYRKAADGVVGAFGECAPDAELWLPEVRGGVGVPAPTALGFHLVDYVVHAWDVAASLGVASSFAPDDDVAAHALAVARQVPDGAARTVPGAAFAPALAEDGGGAPAQILRLLGRDPAWAPDGS</sequence>
<dbReference type="InterPro" id="IPR034660">
    <property type="entry name" value="DinB/YfiT-like"/>
</dbReference>
<dbReference type="RefSeq" id="WP_284294602.1">
    <property type="nucleotide sequence ID" value="NZ_BSUK01000001.1"/>
</dbReference>
<dbReference type="InterPro" id="IPR017517">
    <property type="entry name" value="Maleyloyr_isom"/>
</dbReference>
<dbReference type="InterPro" id="IPR024344">
    <property type="entry name" value="MDMPI_metal-binding"/>
</dbReference>
<evidence type="ECO:0000313" key="2">
    <source>
        <dbReference type="EMBL" id="GMA26256.1"/>
    </source>
</evidence>
<organism evidence="2 3">
    <name type="scientific">Luteimicrobium album</name>
    <dbReference type="NCBI Taxonomy" id="1054550"/>
    <lineage>
        <taxon>Bacteria</taxon>
        <taxon>Bacillati</taxon>
        <taxon>Actinomycetota</taxon>
        <taxon>Actinomycetes</taxon>
        <taxon>Micrococcales</taxon>
        <taxon>Luteimicrobium</taxon>
    </lineage>
</organism>